<keyword evidence="4 6" id="KW-0472">Membrane</keyword>
<gene>
    <name evidence="7" type="ORF">PMAYCL1PPCAC_32154</name>
</gene>
<sequence length="310" mass="34694">PPPSPLPSALYDAKYGKRELEILNDSQTIKTTAGSGKTGRGEERAGERERLQRSREDERAGEAERGRKMPGEKQERGSQILNMQSYEAVVCQRRFVAVTTAICWLAVIPLIVALATCSWCIIDFVNTDNEKVHVKLGTWGEWRTRQNSTATYTDWIPHFPAPPESVLRLADASLRHFHRAQAALGAISIFLLLGTNALALYTFSEHRYVYKRLCAFMYVITGVCVYATVEIVSQSVDEWRSDVITKTTFDAFDFEARKKYGYSAYLALGVAAACILAAIAFAYGSHKQKGDHAATVDMEIEDRPMHMGRD</sequence>
<feature type="transmembrane region" description="Helical" evidence="6">
    <location>
        <begin position="262"/>
        <end position="283"/>
    </location>
</feature>
<dbReference type="InterPro" id="IPR050579">
    <property type="entry name" value="PMP-22/EMP/MP20-like"/>
</dbReference>
<comment type="caution">
    <text evidence="7">The sequence shown here is derived from an EMBL/GenBank/DDBJ whole genome shotgun (WGS) entry which is preliminary data.</text>
</comment>
<keyword evidence="2 6" id="KW-0812">Transmembrane</keyword>
<evidence type="ECO:0000256" key="6">
    <source>
        <dbReference type="SAM" id="Phobius"/>
    </source>
</evidence>
<feature type="transmembrane region" description="Helical" evidence="6">
    <location>
        <begin position="215"/>
        <end position="233"/>
    </location>
</feature>
<dbReference type="InterPro" id="IPR004031">
    <property type="entry name" value="PMP22/EMP/MP20/Claudin"/>
</dbReference>
<evidence type="ECO:0000256" key="4">
    <source>
        <dbReference type="ARBA" id="ARBA00023136"/>
    </source>
</evidence>
<feature type="non-terminal residue" evidence="7">
    <location>
        <position position="1"/>
    </location>
</feature>
<evidence type="ECO:0000313" key="7">
    <source>
        <dbReference type="EMBL" id="GMR61959.1"/>
    </source>
</evidence>
<keyword evidence="8" id="KW-1185">Reference proteome</keyword>
<dbReference type="PANTHER" id="PTHR10671:SF82">
    <property type="entry name" value="GH19567P"/>
    <property type="match status" value="1"/>
</dbReference>
<dbReference type="FunFam" id="1.20.140.150:FF:000054">
    <property type="entry name" value="Protein CBG14510"/>
    <property type="match status" value="1"/>
</dbReference>
<feature type="compositionally biased region" description="Polar residues" evidence="5">
    <location>
        <begin position="24"/>
        <end position="35"/>
    </location>
</feature>
<accession>A0AAN5DHI3</accession>
<evidence type="ECO:0000256" key="3">
    <source>
        <dbReference type="ARBA" id="ARBA00022989"/>
    </source>
</evidence>
<comment type="subcellular location">
    <subcellularLocation>
        <location evidence="1">Membrane</location>
        <topology evidence="1">Multi-pass membrane protein</topology>
    </subcellularLocation>
</comment>
<feature type="transmembrane region" description="Helical" evidence="6">
    <location>
        <begin position="102"/>
        <end position="125"/>
    </location>
</feature>
<keyword evidence="3 6" id="KW-1133">Transmembrane helix</keyword>
<evidence type="ECO:0000256" key="1">
    <source>
        <dbReference type="ARBA" id="ARBA00004141"/>
    </source>
</evidence>
<evidence type="ECO:0000256" key="2">
    <source>
        <dbReference type="ARBA" id="ARBA00022692"/>
    </source>
</evidence>
<dbReference type="Pfam" id="PF13903">
    <property type="entry name" value="Claudin_2"/>
    <property type="match status" value="1"/>
</dbReference>
<feature type="transmembrane region" description="Helical" evidence="6">
    <location>
        <begin position="182"/>
        <end position="203"/>
    </location>
</feature>
<evidence type="ECO:0000256" key="5">
    <source>
        <dbReference type="SAM" id="MobiDB-lite"/>
    </source>
</evidence>
<dbReference type="EMBL" id="BTRK01000006">
    <property type="protein sequence ID" value="GMR61959.1"/>
    <property type="molecule type" value="Genomic_DNA"/>
</dbReference>
<dbReference type="Proteomes" id="UP001328107">
    <property type="component" value="Unassembled WGS sequence"/>
</dbReference>
<feature type="compositionally biased region" description="Basic and acidic residues" evidence="5">
    <location>
        <begin position="39"/>
        <end position="76"/>
    </location>
</feature>
<dbReference type="Gene3D" id="1.20.140.150">
    <property type="match status" value="1"/>
</dbReference>
<proteinExistence type="predicted"/>
<dbReference type="AlphaFoldDB" id="A0AAN5DHI3"/>
<dbReference type="GO" id="GO:0005886">
    <property type="term" value="C:plasma membrane"/>
    <property type="evidence" value="ECO:0007669"/>
    <property type="project" value="TreeGrafter"/>
</dbReference>
<evidence type="ECO:0000313" key="8">
    <source>
        <dbReference type="Proteomes" id="UP001328107"/>
    </source>
</evidence>
<protein>
    <submittedName>
        <fullName evidence="7">Uncharacterized protein</fullName>
    </submittedName>
</protein>
<name>A0AAN5DHI3_9BILA</name>
<reference evidence="8" key="1">
    <citation type="submission" date="2022-10" db="EMBL/GenBank/DDBJ databases">
        <title>Genome assembly of Pristionchus species.</title>
        <authorList>
            <person name="Yoshida K."/>
            <person name="Sommer R.J."/>
        </authorList>
    </citation>
    <scope>NUCLEOTIDE SEQUENCE [LARGE SCALE GENOMIC DNA]</scope>
    <source>
        <strain evidence="8">RS5460</strain>
    </source>
</reference>
<dbReference type="PANTHER" id="PTHR10671">
    <property type="entry name" value="EPITHELIAL MEMBRANE PROTEIN-RELATED"/>
    <property type="match status" value="1"/>
</dbReference>
<organism evidence="7 8">
    <name type="scientific">Pristionchus mayeri</name>
    <dbReference type="NCBI Taxonomy" id="1317129"/>
    <lineage>
        <taxon>Eukaryota</taxon>
        <taxon>Metazoa</taxon>
        <taxon>Ecdysozoa</taxon>
        <taxon>Nematoda</taxon>
        <taxon>Chromadorea</taxon>
        <taxon>Rhabditida</taxon>
        <taxon>Rhabditina</taxon>
        <taxon>Diplogasteromorpha</taxon>
        <taxon>Diplogasteroidea</taxon>
        <taxon>Neodiplogasteridae</taxon>
        <taxon>Pristionchus</taxon>
    </lineage>
</organism>
<feature type="region of interest" description="Disordered" evidence="5">
    <location>
        <begin position="23"/>
        <end position="78"/>
    </location>
</feature>